<reference evidence="4 5" key="1">
    <citation type="submission" date="2024-01" db="EMBL/GenBank/DDBJ databases">
        <title>Genome insights into Plantactinospora veratri sp. nov.</title>
        <authorList>
            <person name="Wang L."/>
        </authorList>
    </citation>
    <scope>NUCLEOTIDE SEQUENCE [LARGE SCALE GENOMIC DNA]</scope>
    <source>
        <strain evidence="4 5">NEAU-FHS4</strain>
    </source>
</reference>
<proteinExistence type="inferred from homology"/>
<keyword evidence="2 4" id="KW-0456">Lyase</keyword>
<comment type="similarity">
    <text evidence="1">Belongs to the thioester dehydratase family. FabZ subfamily.</text>
</comment>
<dbReference type="GO" id="GO:0016829">
    <property type="term" value="F:lyase activity"/>
    <property type="evidence" value="ECO:0007669"/>
    <property type="project" value="UniProtKB-KW"/>
</dbReference>
<dbReference type="Pfam" id="PF22818">
    <property type="entry name" value="ApeI-like"/>
    <property type="match status" value="1"/>
</dbReference>
<dbReference type="EMBL" id="JAZGQL010000036">
    <property type="protein sequence ID" value="MEE6311578.1"/>
    <property type="molecule type" value="Genomic_DNA"/>
</dbReference>
<organism evidence="4 5">
    <name type="scientific">Plantactinospora veratri</name>
    <dbReference type="NCBI Taxonomy" id="1436122"/>
    <lineage>
        <taxon>Bacteria</taxon>
        <taxon>Bacillati</taxon>
        <taxon>Actinomycetota</taxon>
        <taxon>Actinomycetes</taxon>
        <taxon>Micromonosporales</taxon>
        <taxon>Micromonosporaceae</taxon>
        <taxon>Plantactinospora</taxon>
    </lineage>
</organism>
<evidence type="ECO:0000313" key="5">
    <source>
        <dbReference type="Proteomes" id="UP001339911"/>
    </source>
</evidence>
<dbReference type="RefSeq" id="WP_331211471.1">
    <property type="nucleotide sequence ID" value="NZ_JAZGQL010000036.1"/>
</dbReference>
<dbReference type="InterPro" id="IPR029069">
    <property type="entry name" value="HotDog_dom_sf"/>
</dbReference>
<sequence>MTPRCAPLADLVELVEADDTSAVSTAKVDPGDPVFTGHFPGFPVLPGVYVVELVGQTVRAALGEGHRPELAAMDRCRFLSPVAPGDELRIEAALSWSGPELRCSAKINTGRGPAAELRLRYRFEENR</sequence>
<evidence type="ECO:0000313" key="4">
    <source>
        <dbReference type="EMBL" id="MEE6311578.1"/>
    </source>
</evidence>
<comment type="caution">
    <text evidence="4">The sequence shown here is derived from an EMBL/GenBank/DDBJ whole genome shotgun (WGS) entry which is preliminary data.</text>
</comment>
<protein>
    <submittedName>
        <fullName evidence="4">3-hydroxyacyl-ACP dehydratase FabZ family protein</fullName>
        <ecNumber evidence="4">4.2.1.-</ecNumber>
    </submittedName>
</protein>
<feature type="domain" description="ApeI dehydratase-like" evidence="3">
    <location>
        <begin position="17"/>
        <end position="95"/>
    </location>
</feature>
<accession>A0ABU7SNS4</accession>
<dbReference type="Gene3D" id="3.10.129.10">
    <property type="entry name" value="Hotdog Thioesterase"/>
    <property type="match status" value="1"/>
</dbReference>
<dbReference type="PANTHER" id="PTHR30272">
    <property type="entry name" value="3-HYDROXYACYL-[ACYL-CARRIER-PROTEIN] DEHYDRATASE"/>
    <property type="match status" value="1"/>
</dbReference>
<dbReference type="CDD" id="cd00493">
    <property type="entry name" value="FabA_FabZ"/>
    <property type="match status" value="1"/>
</dbReference>
<name>A0ABU7SNS4_9ACTN</name>
<evidence type="ECO:0000256" key="2">
    <source>
        <dbReference type="ARBA" id="ARBA00023239"/>
    </source>
</evidence>
<keyword evidence="5" id="KW-1185">Reference proteome</keyword>
<dbReference type="EC" id="4.2.1.-" evidence="4"/>
<dbReference type="InterPro" id="IPR054545">
    <property type="entry name" value="ApeI-like"/>
</dbReference>
<gene>
    <name evidence="4" type="ORF">V1634_32615</name>
</gene>
<dbReference type="PANTHER" id="PTHR30272:SF1">
    <property type="entry name" value="3-HYDROXYACYL-[ACYL-CARRIER-PROTEIN] DEHYDRATASE"/>
    <property type="match status" value="1"/>
</dbReference>
<evidence type="ECO:0000256" key="1">
    <source>
        <dbReference type="ARBA" id="ARBA00009174"/>
    </source>
</evidence>
<dbReference type="Proteomes" id="UP001339911">
    <property type="component" value="Unassembled WGS sequence"/>
</dbReference>
<dbReference type="InterPro" id="IPR013114">
    <property type="entry name" value="FabA_FabZ"/>
</dbReference>
<dbReference type="SUPFAM" id="SSF54637">
    <property type="entry name" value="Thioesterase/thiol ester dehydrase-isomerase"/>
    <property type="match status" value="1"/>
</dbReference>
<evidence type="ECO:0000259" key="3">
    <source>
        <dbReference type="Pfam" id="PF22818"/>
    </source>
</evidence>